<feature type="compositionally biased region" description="Polar residues" evidence="1">
    <location>
        <begin position="37"/>
        <end position="46"/>
    </location>
</feature>
<dbReference type="OrthoDB" id="5003040at2"/>
<organism evidence="2 3">
    <name type="scientific">Actinacidiphila oryziradicis</name>
    <dbReference type="NCBI Taxonomy" id="2571141"/>
    <lineage>
        <taxon>Bacteria</taxon>
        <taxon>Bacillati</taxon>
        <taxon>Actinomycetota</taxon>
        <taxon>Actinomycetes</taxon>
        <taxon>Kitasatosporales</taxon>
        <taxon>Streptomycetaceae</taxon>
        <taxon>Actinacidiphila</taxon>
    </lineage>
</organism>
<gene>
    <name evidence="2" type="ORF">FCI23_39595</name>
</gene>
<evidence type="ECO:0000313" key="2">
    <source>
        <dbReference type="EMBL" id="TKA01997.1"/>
    </source>
</evidence>
<keyword evidence="3" id="KW-1185">Reference proteome</keyword>
<reference evidence="2 3" key="1">
    <citation type="submission" date="2019-04" db="EMBL/GenBank/DDBJ databases">
        <title>Streptomyces oryziradicis sp. nov., a novel actinomycete isolated from rhizosphere soil of rice (Oryza sativa L.).</title>
        <authorList>
            <person name="Li C."/>
        </authorList>
    </citation>
    <scope>NUCLEOTIDE SEQUENCE [LARGE SCALE GENOMIC DNA]</scope>
    <source>
        <strain evidence="2 3">NEAU-C40</strain>
    </source>
</reference>
<evidence type="ECO:0000256" key="1">
    <source>
        <dbReference type="SAM" id="MobiDB-lite"/>
    </source>
</evidence>
<dbReference type="AlphaFoldDB" id="A0A4U0S1X0"/>
<dbReference type="Proteomes" id="UP000305778">
    <property type="component" value="Unassembled WGS sequence"/>
</dbReference>
<evidence type="ECO:0000313" key="3">
    <source>
        <dbReference type="Proteomes" id="UP000305778"/>
    </source>
</evidence>
<dbReference type="EMBL" id="SUMC01000067">
    <property type="protein sequence ID" value="TKA01997.1"/>
    <property type="molecule type" value="Genomic_DNA"/>
</dbReference>
<protein>
    <recommendedName>
        <fullName evidence="4">Tat pathway signal sequence domain protein</fullName>
    </recommendedName>
</protein>
<feature type="region of interest" description="Disordered" evidence="1">
    <location>
        <begin position="37"/>
        <end position="63"/>
    </location>
</feature>
<comment type="caution">
    <text evidence="2">The sequence shown here is derived from an EMBL/GenBank/DDBJ whole genome shotgun (WGS) entry which is preliminary data.</text>
</comment>
<dbReference type="Gene3D" id="3.10.450.40">
    <property type="match status" value="1"/>
</dbReference>
<sequence length="248" mass="26257">MVLDWASALVGTAALVAVVLPLRAAAGDDGVREVPYASSTTASNAPGSYGLRTAAAPAGHRNDPLTADEIERARNLALTGDRALRTMSEDVRGRAGAPQYVSTDLAEGTAADGRRAEVSFYDYRDDTLIRRTVDLATGQVVRTETASGVQPVPSGAEAREAAAILLRDPSGGGVKQDFEAATGVPLTDVRQLSVQAMAYRGAAGRRGPDAECGKHRCVRLFTRVKDGPWIDTRHYVVDLSARTTIRLP</sequence>
<proteinExistence type="predicted"/>
<name>A0A4U0S1X0_9ACTN</name>
<accession>A0A4U0S1X0</accession>
<evidence type="ECO:0008006" key="4">
    <source>
        <dbReference type="Google" id="ProtNLM"/>
    </source>
</evidence>